<feature type="region of interest" description="Disordered" evidence="3">
    <location>
        <begin position="737"/>
        <end position="758"/>
    </location>
</feature>
<feature type="coiled-coil region" evidence="2">
    <location>
        <begin position="548"/>
        <end position="596"/>
    </location>
</feature>
<keyword evidence="1" id="KW-0479">Metal-binding</keyword>
<feature type="compositionally biased region" description="Polar residues" evidence="3">
    <location>
        <begin position="707"/>
        <end position="719"/>
    </location>
</feature>
<reference evidence="5 6" key="1">
    <citation type="journal article" date="2019" name="Sci. Rep.">
        <title>Orb-weaving spider Araneus ventricosus genome elucidates the spidroin gene catalogue.</title>
        <authorList>
            <person name="Kono N."/>
            <person name="Nakamura H."/>
            <person name="Ohtoshi R."/>
            <person name="Moran D.A.P."/>
            <person name="Shinohara A."/>
            <person name="Yoshida Y."/>
            <person name="Fujiwara M."/>
            <person name="Mori M."/>
            <person name="Tomita M."/>
            <person name="Arakawa K."/>
        </authorList>
    </citation>
    <scope>NUCLEOTIDE SEQUENCE [LARGE SCALE GENOMIC DNA]</scope>
</reference>
<keyword evidence="1" id="KW-0863">Zinc-finger</keyword>
<evidence type="ECO:0000259" key="4">
    <source>
        <dbReference type="PROSITE" id="PS50158"/>
    </source>
</evidence>
<dbReference type="InterPro" id="IPR001878">
    <property type="entry name" value="Znf_CCHC"/>
</dbReference>
<feature type="compositionally biased region" description="Basic and acidic residues" evidence="3">
    <location>
        <begin position="737"/>
        <end position="749"/>
    </location>
</feature>
<dbReference type="InterPro" id="IPR021109">
    <property type="entry name" value="Peptidase_aspartic_dom_sf"/>
</dbReference>
<dbReference type="Pfam" id="PF13650">
    <property type="entry name" value="Asp_protease_2"/>
    <property type="match status" value="1"/>
</dbReference>
<name>A0A4Y2D087_ARAVE</name>
<dbReference type="SUPFAM" id="SSF47353">
    <property type="entry name" value="Retrovirus capsid dimerization domain-like"/>
    <property type="match status" value="1"/>
</dbReference>
<evidence type="ECO:0000256" key="3">
    <source>
        <dbReference type="SAM" id="MobiDB-lite"/>
    </source>
</evidence>
<dbReference type="Proteomes" id="UP000499080">
    <property type="component" value="Unassembled WGS sequence"/>
</dbReference>
<evidence type="ECO:0000256" key="2">
    <source>
        <dbReference type="SAM" id="Coils"/>
    </source>
</evidence>
<accession>A0A4Y2D087</accession>
<dbReference type="GO" id="GO:0003676">
    <property type="term" value="F:nucleic acid binding"/>
    <property type="evidence" value="ECO:0007669"/>
    <property type="project" value="InterPro"/>
</dbReference>
<dbReference type="PANTHER" id="PTHR46888:SF1">
    <property type="entry name" value="RIBONUCLEASE H"/>
    <property type="match status" value="1"/>
</dbReference>
<dbReference type="SUPFAM" id="SSF57756">
    <property type="entry name" value="Retrovirus zinc finger-like domains"/>
    <property type="match status" value="1"/>
</dbReference>
<protein>
    <recommendedName>
        <fullName evidence="4">CCHC-type domain-containing protein</fullName>
    </recommendedName>
</protein>
<dbReference type="AlphaFoldDB" id="A0A4Y2D087"/>
<dbReference type="PANTHER" id="PTHR46888">
    <property type="entry name" value="ZINC KNUCKLE DOMAINCONTAINING PROTEIN-RELATED"/>
    <property type="match status" value="1"/>
</dbReference>
<feature type="region of interest" description="Disordered" evidence="3">
    <location>
        <begin position="664"/>
        <end position="725"/>
    </location>
</feature>
<dbReference type="InterPro" id="IPR036875">
    <property type="entry name" value="Znf_CCHC_sf"/>
</dbReference>
<organism evidence="5 6">
    <name type="scientific">Araneus ventricosus</name>
    <name type="common">Orbweaver spider</name>
    <name type="synonym">Epeira ventricosa</name>
    <dbReference type="NCBI Taxonomy" id="182803"/>
    <lineage>
        <taxon>Eukaryota</taxon>
        <taxon>Metazoa</taxon>
        <taxon>Ecdysozoa</taxon>
        <taxon>Arthropoda</taxon>
        <taxon>Chelicerata</taxon>
        <taxon>Arachnida</taxon>
        <taxon>Araneae</taxon>
        <taxon>Araneomorphae</taxon>
        <taxon>Entelegynae</taxon>
        <taxon>Araneoidea</taxon>
        <taxon>Araneidae</taxon>
        <taxon>Araneus</taxon>
    </lineage>
</organism>
<dbReference type="Gene3D" id="4.10.60.10">
    <property type="entry name" value="Zinc finger, CCHC-type"/>
    <property type="match status" value="1"/>
</dbReference>
<evidence type="ECO:0000313" key="6">
    <source>
        <dbReference type="Proteomes" id="UP000499080"/>
    </source>
</evidence>
<gene>
    <name evidence="5" type="ORF">AVEN_184085_1</name>
</gene>
<dbReference type="Gene3D" id="2.40.70.10">
    <property type="entry name" value="Acid Proteases"/>
    <property type="match status" value="1"/>
</dbReference>
<sequence>MNTIINERKEREEIAERRRQDEIQIAEQKRQDEVAERRRQDEIQIAEQKRQEEIELRKLEYEERKRKDAMEFELQKIRLEAEGRSLNSNSVANQNVNSTQIKPRLEINHLMQKFNSDENDISLYLIMFERLAKQAEILENTWVTHLLGLLPYDVAQLIAREPDEIANDYGEVKKILLKRYKLTPEKFRQKFFMHNKNLGSTWKNFAYELRSFFNEWVNGVKADSFEKLSDLIITDQIKRKVSQEVKDHFIDDWSKLNSPDDLVEKLDDYDTLRSTLRSKRPRKEWHYDKQNSFKDDSAFTTNEKKRLYGITHNERGEPKCFHCSNFGHIARNCSIPKSVLTCREGNETGHKIINCVAKETNHASEESLSVRLVGENSGESNSFLKKAKINNCDNVEALIDTGSSCCLLKISVAQKLKLKFERAANKIYGFGNQKMSALTPIGRIKADIEVDNVKVENISIYVVSDDAQSVDLIIERTWLDLPHIAYTKIAERVHIGYREDELFRNFPTDEKVNPVCLKRLETAVSESGSLQIKDTSQQKMMGNLANDLKMVKNELRLLQGDMKNFKEERQSFLLQIQEKDKNVDNLKSNNDSLVKTNSYYDKNKSGKVSLRKGDIVAVRRNLTRQVNQQNRYHDTKDLWLSHKGRIWKRRSIFNSSHSRLLRLGKRRKSSVCSQQLSPPPDELPRHHSFSGHHSPYPAEEVAKTQSHECLQSALSQESSPKFERHHKTAPLVEKETLHWTEEQEKKNPDPLENGGLPIRLGEEKCQPNAQGSPTVCITDTDGAPALTSGSTVNV</sequence>
<feature type="domain" description="CCHC-type" evidence="4">
    <location>
        <begin position="319"/>
        <end position="333"/>
    </location>
</feature>
<dbReference type="PROSITE" id="PS50158">
    <property type="entry name" value="ZF_CCHC"/>
    <property type="match status" value="1"/>
</dbReference>
<proteinExistence type="predicted"/>
<comment type="caution">
    <text evidence="5">The sequence shown here is derived from an EMBL/GenBank/DDBJ whole genome shotgun (WGS) entry which is preliminary data.</text>
</comment>
<dbReference type="GO" id="GO:0008270">
    <property type="term" value="F:zinc ion binding"/>
    <property type="evidence" value="ECO:0007669"/>
    <property type="project" value="UniProtKB-KW"/>
</dbReference>
<keyword evidence="6" id="KW-1185">Reference proteome</keyword>
<keyword evidence="2" id="KW-0175">Coiled coil</keyword>
<dbReference type="OrthoDB" id="6538027at2759"/>
<keyword evidence="1" id="KW-0862">Zinc</keyword>
<dbReference type="EMBL" id="BGPR01000269">
    <property type="protein sequence ID" value="GBM09378.1"/>
    <property type="molecule type" value="Genomic_DNA"/>
</dbReference>
<evidence type="ECO:0000313" key="5">
    <source>
        <dbReference type="EMBL" id="GBM09378.1"/>
    </source>
</evidence>
<evidence type="ECO:0000256" key="1">
    <source>
        <dbReference type="PROSITE-ProRule" id="PRU00047"/>
    </source>
</evidence>
<dbReference type="CDD" id="cd00303">
    <property type="entry name" value="retropepsin_like"/>
    <property type="match status" value="1"/>
</dbReference>